<evidence type="ECO:0000256" key="6">
    <source>
        <dbReference type="ARBA" id="ARBA00022989"/>
    </source>
</evidence>
<evidence type="ECO:0000256" key="3">
    <source>
        <dbReference type="ARBA" id="ARBA00022692"/>
    </source>
</evidence>
<organism evidence="11 12">
    <name type="scientific">Bosea caraganae</name>
    <dbReference type="NCBI Taxonomy" id="2763117"/>
    <lineage>
        <taxon>Bacteria</taxon>
        <taxon>Pseudomonadati</taxon>
        <taxon>Pseudomonadota</taxon>
        <taxon>Alphaproteobacteria</taxon>
        <taxon>Hyphomicrobiales</taxon>
        <taxon>Boseaceae</taxon>
        <taxon>Bosea</taxon>
    </lineage>
</organism>
<feature type="domain" description="CobQ/CobB/MinD/ParA nucleotide binding" evidence="9">
    <location>
        <begin position="435"/>
        <end position="612"/>
    </location>
</feature>
<evidence type="ECO:0000256" key="2">
    <source>
        <dbReference type="ARBA" id="ARBA00022475"/>
    </source>
</evidence>
<dbReference type="PANTHER" id="PTHR32309:SF13">
    <property type="entry name" value="FERRIC ENTEROBACTIN TRANSPORT PROTEIN FEPE"/>
    <property type="match status" value="1"/>
</dbReference>
<evidence type="ECO:0000256" key="1">
    <source>
        <dbReference type="ARBA" id="ARBA00004651"/>
    </source>
</evidence>
<reference evidence="12" key="1">
    <citation type="submission" date="2018-07" db="EMBL/GenBank/DDBJ databases">
        <authorList>
            <person name="Safronova V.I."/>
            <person name="Chirak E.R."/>
            <person name="Sazanova A.L."/>
        </authorList>
    </citation>
    <scope>NUCLEOTIDE SEQUENCE [LARGE SCALE GENOMIC DNA]</scope>
    <source>
        <strain evidence="12">RCAM04685</strain>
    </source>
</reference>
<dbReference type="GO" id="GO:0004713">
    <property type="term" value="F:protein tyrosine kinase activity"/>
    <property type="evidence" value="ECO:0007669"/>
    <property type="project" value="TreeGrafter"/>
</dbReference>
<keyword evidence="4" id="KW-0547">Nucleotide-binding</keyword>
<keyword evidence="12" id="KW-1185">Reference proteome</keyword>
<dbReference type="InterPro" id="IPR002586">
    <property type="entry name" value="CobQ/CobB/MinD/ParA_Nub-bd_dom"/>
</dbReference>
<evidence type="ECO:0000313" key="11">
    <source>
        <dbReference type="EMBL" id="RDJ24084.1"/>
    </source>
</evidence>
<dbReference type="Gene3D" id="3.40.50.300">
    <property type="entry name" value="P-loop containing nucleotide triphosphate hydrolases"/>
    <property type="match status" value="1"/>
</dbReference>
<keyword evidence="6 8" id="KW-1133">Transmembrane helix</keyword>
<name>A0A370L4R1_9HYPH</name>
<dbReference type="Pfam" id="PF02706">
    <property type="entry name" value="Wzz"/>
    <property type="match status" value="1"/>
</dbReference>
<dbReference type="InterPro" id="IPR050445">
    <property type="entry name" value="Bact_polysacc_biosynth/exp"/>
</dbReference>
<dbReference type="PANTHER" id="PTHR32309">
    <property type="entry name" value="TYROSINE-PROTEIN KINASE"/>
    <property type="match status" value="1"/>
</dbReference>
<evidence type="ECO:0000259" key="10">
    <source>
        <dbReference type="Pfam" id="PF02706"/>
    </source>
</evidence>
<feature type="transmembrane region" description="Helical" evidence="8">
    <location>
        <begin position="44"/>
        <end position="63"/>
    </location>
</feature>
<feature type="domain" description="Polysaccharide chain length determinant N-terminal" evidence="10">
    <location>
        <begin position="30"/>
        <end position="120"/>
    </location>
</feature>
<evidence type="ECO:0000256" key="7">
    <source>
        <dbReference type="ARBA" id="ARBA00023136"/>
    </source>
</evidence>
<keyword evidence="3 8" id="KW-0812">Transmembrane</keyword>
<dbReference type="AlphaFoldDB" id="A0A370L4R1"/>
<evidence type="ECO:0008006" key="13">
    <source>
        <dbReference type="Google" id="ProtNLM"/>
    </source>
</evidence>
<evidence type="ECO:0000313" key="12">
    <source>
        <dbReference type="Proteomes" id="UP000255207"/>
    </source>
</evidence>
<sequence length="631" mass="69228">MEIPMLKANEHFKPMLVTESMQDRGAVSFLDISYVIALLARQKYLIAGSILLFGLCGLAYALLTPPSYRAVSQIIIDPRRLDLFQKDSLFTGAPVDVGTVESQVQLVGSERIASKVIDDLKLLTDPEFTSVQPSSALEVVINYLGYGPSAGDDVRPSRQAVLDSFQKRLDAKRVGLSYIIEVSFTSLDPAKAAKIVNALSDAYIEDIIAGRLGAIQRASSWLETRLEELGQRAVAADQALTAFKADPKNVGAAEMYAKVREMESNVSTYRALYDNFLQRYIQTVQQQSFPTVEARVAAMANPPSDKAAPKTLLILAIMLAAGGAVGTTLAAFRELLDRAVRTGDQLAEATGAPCLGILPALQIREPKRKRWFSSNRIKVEPVERQFKSEGILSVVESARFSRFSETIRSIKIAADLTIPGGRCRIIGISSCLPNEGKSTIAANFAHLIAGGGAKVLLIDTDLRNPKLSMLLTANPQLSLVEVVERPEILSQAVWWNASHPNLHFLPGRTVESEADSFDVLSSKGMHELLAQQATLYDYIVLDFAPLAPVVDVRAALSMVDGMLLVARWGVTTIKILERAVRMSDGLADKLFGVVLNRVDMKKLKQYDDLDSKYYHNSYYLKYRNVKESAAA</sequence>
<dbReference type="InterPro" id="IPR027417">
    <property type="entry name" value="P-loop_NTPase"/>
</dbReference>
<proteinExistence type="predicted"/>
<dbReference type="Proteomes" id="UP000255207">
    <property type="component" value="Unassembled WGS sequence"/>
</dbReference>
<evidence type="ECO:0000256" key="5">
    <source>
        <dbReference type="ARBA" id="ARBA00022840"/>
    </source>
</evidence>
<comment type="caution">
    <text evidence="11">The sequence shown here is derived from an EMBL/GenBank/DDBJ whole genome shotgun (WGS) entry which is preliminary data.</text>
</comment>
<dbReference type="InterPro" id="IPR003856">
    <property type="entry name" value="LPS_length_determ_N"/>
</dbReference>
<evidence type="ECO:0000256" key="8">
    <source>
        <dbReference type="SAM" id="Phobius"/>
    </source>
</evidence>
<dbReference type="OrthoDB" id="230260at2"/>
<gene>
    <name evidence="11" type="ORF">DWE98_14280</name>
</gene>
<dbReference type="Pfam" id="PF01656">
    <property type="entry name" value="CbiA"/>
    <property type="match status" value="1"/>
</dbReference>
<dbReference type="EMBL" id="QQTP01000007">
    <property type="protein sequence ID" value="RDJ24084.1"/>
    <property type="molecule type" value="Genomic_DNA"/>
</dbReference>
<keyword evidence="7 8" id="KW-0472">Membrane</keyword>
<dbReference type="GO" id="GO:0005886">
    <property type="term" value="C:plasma membrane"/>
    <property type="evidence" value="ECO:0007669"/>
    <property type="project" value="UniProtKB-SubCell"/>
</dbReference>
<keyword evidence="2" id="KW-1003">Cell membrane</keyword>
<comment type="subcellular location">
    <subcellularLocation>
        <location evidence="1">Cell membrane</location>
        <topology evidence="1">Multi-pass membrane protein</topology>
    </subcellularLocation>
</comment>
<evidence type="ECO:0000259" key="9">
    <source>
        <dbReference type="Pfam" id="PF01656"/>
    </source>
</evidence>
<accession>A0A370L4R1</accession>
<evidence type="ECO:0000256" key="4">
    <source>
        <dbReference type="ARBA" id="ARBA00022741"/>
    </source>
</evidence>
<protein>
    <recommendedName>
        <fullName evidence="13">Chain-length determining protein</fullName>
    </recommendedName>
</protein>
<dbReference type="SUPFAM" id="SSF52540">
    <property type="entry name" value="P-loop containing nucleoside triphosphate hydrolases"/>
    <property type="match status" value="1"/>
</dbReference>
<dbReference type="CDD" id="cd05387">
    <property type="entry name" value="BY-kinase"/>
    <property type="match status" value="1"/>
</dbReference>
<keyword evidence="5" id="KW-0067">ATP-binding</keyword>
<dbReference type="InterPro" id="IPR005702">
    <property type="entry name" value="Wzc-like_C"/>
</dbReference>